<sequence>MNQIWFLPLTLLVGIAGFRTSLHTRKVNPKDHGWWLMQAIGWFPLLCWLLSRVVAQD</sequence>
<keyword evidence="3" id="KW-1185">Reference proteome</keyword>
<dbReference type="Proteomes" id="UP001228113">
    <property type="component" value="Chromosome"/>
</dbReference>
<evidence type="ECO:0000313" key="3">
    <source>
        <dbReference type="Proteomes" id="UP001228113"/>
    </source>
</evidence>
<name>A0AA48H427_9BACT</name>
<keyword evidence="1" id="KW-0812">Transmembrane</keyword>
<dbReference type="EMBL" id="AP027081">
    <property type="protein sequence ID" value="BDU77086.1"/>
    <property type="molecule type" value="Genomic_DNA"/>
</dbReference>
<protein>
    <submittedName>
        <fullName evidence="2">Uncharacterized protein</fullName>
    </submittedName>
</protein>
<dbReference type="KEGG" id="msea:METESE_20440"/>
<reference evidence="2" key="1">
    <citation type="journal article" date="2023" name="Int. J. Syst. Evol. Microbiol.">
        <title>Mesoterricola silvestris gen. nov., sp. nov., Mesoterricola sediminis sp. nov., Geothrix oryzae sp. nov., Geothrix edaphica sp. nov., Geothrix rubra sp. nov., and Geothrix limicola sp. nov., six novel members of Acidobacteriota isolated from soils.</title>
        <authorList>
            <person name="Itoh H."/>
            <person name="Sugisawa Y."/>
            <person name="Mise K."/>
            <person name="Xu Z."/>
            <person name="Kuniyasu M."/>
            <person name="Ushijima N."/>
            <person name="Kawano K."/>
            <person name="Kobayashi E."/>
            <person name="Shiratori Y."/>
            <person name="Masuda Y."/>
            <person name="Senoo K."/>
        </authorList>
    </citation>
    <scope>NUCLEOTIDE SEQUENCE</scope>
    <source>
        <strain evidence="2">W786</strain>
    </source>
</reference>
<evidence type="ECO:0000256" key="1">
    <source>
        <dbReference type="SAM" id="Phobius"/>
    </source>
</evidence>
<dbReference type="RefSeq" id="WP_243345933.1">
    <property type="nucleotide sequence ID" value="NZ_AP027081.1"/>
</dbReference>
<keyword evidence="1" id="KW-0472">Membrane</keyword>
<gene>
    <name evidence="2" type="ORF">METESE_20440</name>
</gene>
<organism evidence="2 3">
    <name type="scientific">Mesoterricola sediminis</name>
    <dbReference type="NCBI Taxonomy" id="2927980"/>
    <lineage>
        <taxon>Bacteria</taxon>
        <taxon>Pseudomonadati</taxon>
        <taxon>Acidobacteriota</taxon>
        <taxon>Holophagae</taxon>
        <taxon>Holophagales</taxon>
        <taxon>Holophagaceae</taxon>
        <taxon>Mesoterricola</taxon>
    </lineage>
</organism>
<accession>A0AA48H427</accession>
<evidence type="ECO:0000313" key="2">
    <source>
        <dbReference type="EMBL" id="BDU77086.1"/>
    </source>
</evidence>
<feature type="transmembrane region" description="Helical" evidence="1">
    <location>
        <begin position="35"/>
        <end position="55"/>
    </location>
</feature>
<keyword evidence="1" id="KW-1133">Transmembrane helix</keyword>
<proteinExistence type="predicted"/>
<dbReference type="AlphaFoldDB" id="A0AA48H427"/>